<evidence type="ECO:0000259" key="2">
    <source>
        <dbReference type="Pfam" id="PF04111"/>
    </source>
</evidence>
<proteinExistence type="inferred from homology"/>
<dbReference type="InterPro" id="IPR038274">
    <property type="entry name" value="Atg6/Beclin_C_sf"/>
</dbReference>
<dbReference type="GO" id="GO:0034272">
    <property type="term" value="C:phosphatidylinositol 3-kinase complex, class III, type II"/>
    <property type="evidence" value="ECO:0007669"/>
    <property type="project" value="TreeGrafter"/>
</dbReference>
<dbReference type="Pfam" id="PF04111">
    <property type="entry name" value="APG6"/>
    <property type="match status" value="1"/>
</dbReference>
<protein>
    <submittedName>
        <fullName evidence="3">Autophagy protein Apg6 family protein</fullName>
    </submittedName>
</protein>
<accession>A0A2P4Z657</accession>
<dbReference type="Gene3D" id="1.10.418.40">
    <property type="entry name" value="Autophagy protein 6/Beclin 1"/>
    <property type="match status" value="1"/>
</dbReference>
<comment type="similarity">
    <text evidence="1">Belongs to the beclin family.</text>
</comment>
<dbReference type="GO" id="GO:0000407">
    <property type="term" value="C:phagophore assembly site"/>
    <property type="evidence" value="ECO:0007669"/>
    <property type="project" value="TreeGrafter"/>
</dbReference>
<dbReference type="PANTHER" id="PTHR12768:SF4">
    <property type="entry name" value="BECLIN-1"/>
    <property type="match status" value="1"/>
</dbReference>
<reference evidence="3 4" key="1">
    <citation type="submission" date="2014-04" db="EMBL/GenBank/DDBJ databases">
        <title>Comparative Genomics of Cryptosporidium Species.</title>
        <authorList>
            <person name="Silva J.C."/>
            <person name="Su Q."/>
            <person name="Chalmers R."/>
            <person name="Chibucos M.C."/>
            <person name="Elwin K."/>
            <person name="Godinez A."/>
            <person name="Guo F."/>
            <person name="Huynh K."/>
            <person name="Orvis J."/>
            <person name="Ott S."/>
            <person name="Sadzewicz L."/>
            <person name="Sengamalay N."/>
            <person name="Shetty A."/>
            <person name="Sun M."/>
            <person name="Tallon L."/>
            <person name="Xiao L."/>
            <person name="Zhang H."/>
            <person name="Fraser C.M."/>
            <person name="Zhu G."/>
            <person name="Kissinger J."/>
            <person name="Widmer G."/>
        </authorList>
    </citation>
    <scope>NUCLEOTIDE SEQUENCE [LARGE SCALE GENOMIC DNA]</scope>
    <source>
        <strain evidence="3 4">UKMEL1</strain>
    </source>
</reference>
<dbReference type="GO" id="GO:0043548">
    <property type="term" value="F:phosphatidylinositol 3-kinase binding"/>
    <property type="evidence" value="ECO:0007669"/>
    <property type="project" value="TreeGrafter"/>
</dbReference>
<dbReference type="GO" id="GO:0000423">
    <property type="term" value="P:mitophagy"/>
    <property type="evidence" value="ECO:0007669"/>
    <property type="project" value="TreeGrafter"/>
</dbReference>
<dbReference type="GO" id="GO:0030674">
    <property type="term" value="F:protein-macromolecule adaptor activity"/>
    <property type="evidence" value="ECO:0007669"/>
    <property type="project" value="TreeGrafter"/>
</dbReference>
<dbReference type="EMBL" id="JIBK01000052">
    <property type="protein sequence ID" value="POM85499.1"/>
    <property type="molecule type" value="Genomic_DNA"/>
</dbReference>
<sequence length="443" mass="51475">MFLLGLGSKKIEKLEDGPKVEENMIRSCSRCGSFFEVVNDSDDELDPSEIRNTVESVHDMFIDYLSFEKRNPNNFEDFILQFMEVSLEKDNMTLSNQTSVEESLCVDCMNYSISQFSMALNKEISILDKYKEISDSLISSECCYDDQMENYEVQFESSSKECLEIMNIYNEFTKMEQFIQERTIIDGENDNSKMDCSETDKDIKEEYGNRRFQVINTIEMDDIVELRQNQNLESNLKHELIQYEIKREGMKNHLDFLRGYLERLKMSDFLNLSFYIQVIEGGACINGLRPALFEADFDNWNEVNAALGVSAMLLYTILERHKLPLSIYPSGSYSTIKDSESSIWPLYGNTLCNSDYNECTNFDKGISLFVFLIDTVYNIIPGTNEDLPYFVDQRNCTIGGINLNLLFNERETWNRAMSMNLINLKWLLVRSSECIRNKLNNDS</sequence>
<dbReference type="GO" id="GO:0045324">
    <property type="term" value="P:late endosome to vacuole transport"/>
    <property type="evidence" value="ECO:0007669"/>
    <property type="project" value="TreeGrafter"/>
</dbReference>
<evidence type="ECO:0000313" key="4">
    <source>
        <dbReference type="Proteomes" id="UP000236928"/>
    </source>
</evidence>
<dbReference type="VEuPathDB" id="CryptoDB:CmeUKMEL1_17725"/>
<gene>
    <name evidence="3" type="ORF">CmeUKMEL1_17725</name>
</gene>
<evidence type="ECO:0000256" key="1">
    <source>
        <dbReference type="ARBA" id="ARBA00005965"/>
    </source>
</evidence>
<organism evidence="3 4">
    <name type="scientific">Cryptosporidium meleagridis</name>
    <dbReference type="NCBI Taxonomy" id="93969"/>
    <lineage>
        <taxon>Eukaryota</taxon>
        <taxon>Sar</taxon>
        <taxon>Alveolata</taxon>
        <taxon>Apicomplexa</taxon>
        <taxon>Conoidasida</taxon>
        <taxon>Coccidia</taxon>
        <taxon>Eucoccidiorida</taxon>
        <taxon>Eimeriorina</taxon>
        <taxon>Cryptosporidiidae</taxon>
        <taxon>Cryptosporidium</taxon>
    </lineage>
</organism>
<feature type="domain" description="Atg6 BARA" evidence="2">
    <location>
        <begin position="264"/>
        <end position="432"/>
    </location>
</feature>
<evidence type="ECO:0000313" key="3">
    <source>
        <dbReference type="EMBL" id="POM85499.1"/>
    </source>
</evidence>
<dbReference type="AlphaFoldDB" id="A0A2P4Z657"/>
<comment type="caution">
    <text evidence="3">The sequence shown here is derived from an EMBL/GenBank/DDBJ whole genome shotgun (WGS) entry which is preliminary data.</text>
</comment>
<dbReference type="PANTHER" id="PTHR12768">
    <property type="entry name" value="BECLIN 1"/>
    <property type="match status" value="1"/>
</dbReference>
<name>A0A2P4Z657_9CRYT</name>
<keyword evidence="4" id="KW-1185">Reference proteome</keyword>
<dbReference type="Proteomes" id="UP000236928">
    <property type="component" value="Unassembled WGS sequence"/>
</dbReference>
<dbReference type="GO" id="GO:0034271">
    <property type="term" value="C:phosphatidylinositol 3-kinase complex, class III, type I"/>
    <property type="evidence" value="ECO:0007669"/>
    <property type="project" value="TreeGrafter"/>
</dbReference>
<dbReference type="GO" id="GO:0000045">
    <property type="term" value="P:autophagosome assembly"/>
    <property type="evidence" value="ECO:0007669"/>
    <property type="project" value="TreeGrafter"/>
</dbReference>
<dbReference type="GO" id="GO:0006995">
    <property type="term" value="P:cellular response to nitrogen starvation"/>
    <property type="evidence" value="ECO:0007669"/>
    <property type="project" value="TreeGrafter"/>
</dbReference>
<dbReference type="InterPro" id="IPR040455">
    <property type="entry name" value="Atg6_BARA"/>
</dbReference>
<dbReference type="OrthoDB" id="20368at2759"/>
<dbReference type="InterPro" id="IPR007243">
    <property type="entry name" value="Atg6/Beclin"/>
</dbReference>